<name>A0A8H6Z6W3_9AGAR</name>
<sequence>MDRPLGPRAQPAERSTAYEDIFGRRPRAQQLPQSQSRQPQQGYYPQQPYQQQYPGQPQYPPQQQGYYAPPQQQGQGYPGPGPGYGRPPSLRPPTHLSGGAGGVGVPAVPPDGRVDGQGLTPAQAYQAQVAGWRSPSPAPSHMSGGSGRVPVGMGPPPSYTPPPQMHPHPHSHSHPHGQSHLHPQQPQQPPEGTGGERRRDRSSVPPALNVPIGGLDGGRLGLDFDADSPRGWDAAPPAATANGTRAVLEEDEEDERGGREGEEDDEESELPWARCESLNNLIFIFIPWSFLLLVSPACCLFHVVSVLFYIDIDIGAIRLPMHPDADPGSARRTRTRTREASERGGFVCMHAPHGTLDVCRALSLRPSRAILHAQRPTHRLHVPPDALGAGSGRGFGLESESESESEAYTHP</sequence>
<protein>
    <submittedName>
        <fullName evidence="3">Uncharacterized protein</fullName>
    </submittedName>
</protein>
<comment type="caution">
    <text evidence="3">The sequence shown here is derived from an EMBL/GenBank/DDBJ whole genome shotgun (WGS) entry which is preliminary data.</text>
</comment>
<gene>
    <name evidence="3" type="ORF">MSAN_00665400</name>
</gene>
<keyword evidence="2" id="KW-1133">Transmembrane helix</keyword>
<feature type="region of interest" description="Disordered" evidence="1">
    <location>
        <begin position="381"/>
        <end position="411"/>
    </location>
</feature>
<evidence type="ECO:0000313" key="4">
    <source>
        <dbReference type="Proteomes" id="UP000623467"/>
    </source>
</evidence>
<feature type="compositionally biased region" description="Pro residues" evidence="1">
    <location>
        <begin position="153"/>
        <end position="166"/>
    </location>
</feature>
<evidence type="ECO:0000256" key="2">
    <source>
        <dbReference type="SAM" id="Phobius"/>
    </source>
</evidence>
<keyword evidence="4" id="KW-1185">Reference proteome</keyword>
<keyword evidence="2" id="KW-0472">Membrane</keyword>
<dbReference type="Proteomes" id="UP000623467">
    <property type="component" value="Unassembled WGS sequence"/>
</dbReference>
<dbReference type="AlphaFoldDB" id="A0A8H6Z6W3"/>
<evidence type="ECO:0000256" key="1">
    <source>
        <dbReference type="SAM" id="MobiDB-lite"/>
    </source>
</evidence>
<accession>A0A8H6Z6W3</accession>
<feature type="compositionally biased region" description="Low complexity" evidence="1">
    <location>
        <begin position="28"/>
        <end position="75"/>
    </location>
</feature>
<feature type="transmembrane region" description="Helical" evidence="2">
    <location>
        <begin position="281"/>
        <end position="310"/>
    </location>
</feature>
<proteinExistence type="predicted"/>
<keyword evidence="2" id="KW-0812">Transmembrane</keyword>
<organism evidence="3 4">
    <name type="scientific">Mycena sanguinolenta</name>
    <dbReference type="NCBI Taxonomy" id="230812"/>
    <lineage>
        <taxon>Eukaryota</taxon>
        <taxon>Fungi</taxon>
        <taxon>Dikarya</taxon>
        <taxon>Basidiomycota</taxon>
        <taxon>Agaricomycotina</taxon>
        <taxon>Agaricomycetes</taxon>
        <taxon>Agaricomycetidae</taxon>
        <taxon>Agaricales</taxon>
        <taxon>Marasmiineae</taxon>
        <taxon>Mycenaceae</taxon>
        <taxon>Mycena</taxon>
    </lineage>
</organism>
<evidence type="ECO:0000313" key="3">
    <source>
        <dbReference type="EMBL" id="KAF7370340.1"/>
    </source>
</evidence>
<feature type="compositionally biased region" description="Basic residues" evidence="1">
    <location>
        <begin position="167"/>
        <end position="179"/>
    </location>
</feature>
<reference evidence="3" key="1">
    <citation type="submission" date="2020-05" db="EMBL/GenBank/DDBJ databases">
        <title>Mycena genomes resolve the evolution of fungal bioluminescence.</title>
        <authorList>
            <person name="Tsai I.J."/>
        </authorList>
    </citation>
    <scope>NUCLEOTIDE SEQUENCE</scope>
    <source>
        <strain evidence="3">160909Yilan</strain>
    </source>
</reference>
<feature type="region of interest" description="Disordered" evidence="1">
    <location>
        <begin position="1"/>
        <end position="270"/>
    </location>
</feature>
<feature type="compositionally biased region" description="Acidic residues" evidence="1">
    <location>
        <begin position="249"/>
        <end position="269"/>
    </location>
</feature>
<dbReference type="OrthoDB" id="3070016at2759"/>
<dbReference type="EMBL" id="JACAZH010000004">
    <property type="protein sequence ID" value="KAF7370340.1"/>
    <property type="molecule type" value="Genomic_DNA"/>
</dbReference>